<organism evidence="2 3">
    <name type="scientific">Natrarchaeobius chitinivorans</name>
    <dbReference type="NCBI Taxonomy" id="1679083"/>
    <lineage>
        <taxon>Archaea</taxon>
        <taxon>Methanobacteriati</taxon>
        <taxon>Methanobacteriota</taxon>
        <taxon>Stenosarchaea group</taxon>
        <taxon>Halobacteria</taxon>
        <taxon>Halobacteriales</taxon>
        <taxon>Natrialbaceae</taxon>
        <taxon>Natrarchaeobius</taxon>
    </lineage>
</organism>
<evidence type="ECO:0000313" key="2">
    <source>
        <dbReference type="EMBL" id="RQG97399.1"/>
    </source>
</evidence>
<evidence type="ECO:0000256" key="1">
    <source>
        <dbReference type="SAM" id="Phobius"/>
    </source>
</evidence>
<feature type="transmembrane region" description="Helical" evidence="1">
    <location>
        <begin position="87"/>
        <end position="111"/>
    </location>
</feature>
<reference evidence="2 3" key="1">
    <citation type="submission" date="2018-10" db="EMBL/GenBank/DDBJ databases">
        <title>Natrarchaeobius chitinivorans gen. nov., sp. nov., and Natrarchaeobius haloalkaliphilus sp. nov., alkaliphilic, chitin-utilizing haloarchaea from hypersaline alkaline lakes.</title>
        <authorList>
            <person name="Sorokin D.Y."/>
            <person name="Elcheninov A.G."/>
            <person name="Kostrikina N.A."/>
            <person name="Bale N.J."/>
            <person name="Sinninghe Damste J.S."/>
            <person name="Khijniak T.V."/>
            <person name="Kublanov I.V."/>
            <person name="Toshchakov S.V."/>
        </authorList>
    </citation>
    <scope>NUCLEOTIDE SEQUENCE [LARGE SCALE GENOMIC DNA]</scope>
    <source>
        <strain evidence="2 3">AArcht7</strain>
    </source>
</reference>
<keyword evidence="1" id="KW-0812">Transmembrane</keyword>
<sequence>MMPVTRLRSRFAGRRTRRAFALLVAAPLGLVALESLAGDALPEAATAALELPYLLFVYLPGAVVGALVLEPLGVPDALAGVPLAAELTLGTVLVAFYYLLAVALVTLVSVARRIAGD</sequence>
<dbReference type="OrthoDB" id="386540at2157"/>
<proteinExistence type="predicted"/>
<feature type="transmembrane region" description="Helical" evidence="1">
    <location>
        <begin position="53"/>
        <end position="75"/>
    </location>
</feature>
<comment type="caution">
    <text evidence="2">The sequence shown here is derived from an EMBL/GenBank/DDBJ whole genome shotgun (WGS) entry which is preliminary data.</text>
</comment>
<keyword evidence="1" id="KW-0472">Membrane</keyword>
<name>A0A3N6PCW2_NATCH</name>
<dbReference type="EMBL" id="REFZ01000020">
    <property type="protein sequence ID" value="RQG97399.1"/>
    <property type="molecule type" value="Genomic_DNA"/>
</dbReference>
<evidence type="ECO:0000313" key="3">
    <source>
        <dbReference type="Proteomes" id="UP000281431"/>
    </source>
</evidence>
<protein>
    <submittedName>
        <fullName evidence="2">Uncharacterized protein</fullName>
    </submittedName>
</protein>
<accession>A0A3N6PCW2</accession>
<gene>
    <name evidence="2" type="ORF">EA472_19405</name>
</gene>
<dbReference type="Proteomes" id="UP000281431">
    <property type="component" value="Unassembled WGS sequence"/>
</dbReference>
<dbReference type="AlphaFoldDB" id="A0A3N6PCW2"/>
<keyword evidence="3" id="KW-1185">Reference proteome</keyword>
<keyword evidence="1" id="KW-1133">Transmembrane helix</keyword>